<evidence type="ECO:0000313" key="9">
    <source>
        <dbReference type="Proteomes" id="UP000733379"/>
    </source>
</evidence>
<proteinExistence type="predicted"/>
<name>A0ABS6AXV2_9NOCA</name>
<feature type="transmembrane region" description="Helical" evidence="6">
    <location>
        <begin position="212"/>
        <end position="235"/>
    </location>
</feature>
<keyword evidence="4 6" id="KW-0472">Membrane</keyword>
<dbReference type="PANTHER" id="PTHR23534:SF1">
    <property type="entry name" value="MAJOR FACILITATOR SUPERFAMILY PROTEIN"/>
    <property type="match status" value="1"/>
</dbReference>
<feature type="transmembrane region" description="Helical" evidence="6">
    <location>
        <begin position="137"/>
        <end position="157"/>
    </location>
</feature>
<evidence type="ECO:0000256" key="2">
    <source>
        <dbReference type="ARBA" id="ARBA00022692"/>
    </source>
</evidence>
<dbReference type="Proteomes" id="UP000733379">
    <property type="component" value="Unassembled WGS sequence"/>
</dbReference>
<dbReference type="PROSITE" id="PS50850">
    <property type="entry name" value="MFS"/>
    <property type="match status" value="1"/>
</dbReference>
<dbReference type="RefSeq" id="WP_215917211.1">
    <property type="nucleotide sequence ID" value="NZ_JAHKNI010000003.1"/>
</dbReference>
<evidence type="ECO:0000256" key="1">
    <source>
        <dbReference type="ARBA" id="ARBA00004651"/>
    </source>
</evidence>
<evidence type="ECO:0000259" key="7">
    <source>
        <dbReference type="PROSITE" id="PS50850"/>
    </source>
</evidence>
<sequence>MTVIETAPMLRNRRWLAALFTGAAAMSLAMVSASTMGTLTAADELGPSWAGLPSAAGVVGTAAGAAALTALMARRGRRTGLVAGYTVGMAGGVLAVASATSVWLLIAGMVLLGVGNSAAQLSRYVATDLRPERPGGALAIVVWAGTLGAVGGPLLLAPVSTALRIGHSGATGVFLLSAIAVTTAALAATTLPRGLRVVEGPRTSPRLPPMRLSLTTMLAAQIVMTTIMTAAPVAIHQHSHSVSMVGAMISAHTFGMFALAPLSGLLCDRFGGRALIAIGLALLAISSVSAVTSSGGMTFAIVLFLLGYGWNLAYIGASSLIAGNLPAVDRMRLQGAVESRVWGGSAVATAASTAGFAAGGYGLLAVLSLALLAVPAMLLLRTSGSRGDPQSGLRPAGDLDRTPPSSPPPPKPTRRQSD</sequence>
<feature type="region of interest" description="Disordered" evidence="5">
    <location>
        <begin position="384"/>
        <end position="418"/>
    </location>
</feature>
<feature type="transmembrane region" description="Helical" evidence="6">
    <location>
        <begin position="52"/>
        <end position="73"/>
    </location>
</feature>
<accession>A0ABS6AXV2</accession>
<keyword evidence="2 6" id="KW-0812">Transmembrane</keyword>
<feature type="transmembrane region" description="Helical" evidence="6">
    <location>
        <begin position="103"/>
        <end position="125"/>
    </location>
</feature>
<feature type="transmembrane region" description="Helical" evidence="6">
    <location>
        <begin position="241"/>
        <end position="262"/>
    </location>
</feature>
<dbReference type="InterPro" id="IPR011701">
    <property type="entry name" value="MFS"/>
</dbReference>
<protein>
    <submittedName>
        <fullName evidence="8">MFS transporter</fullName>
    </submittedName>
</protein>
<evidence type="ECO:0000313" key="8">
    <source>
        <dbReference type="EMBL" id="MBU3062355.1"/>
    </source>
</evidence>
<evidence type="ECO:0000256" key="3">
    <source>
        <dbReference type="ARBA" id="ARBA00022989"/>
    </source>
</evidence>
<keyword evidence="3 6" id="KW-1133">Transmembrane helix</keyword>
<reference evidence="8 9" key="1">
    <citation type="submission" date="2021-06" db="EMBL/GenBank/DDBJ databases">
        <title>Actinomycetes sequencing.</title>
        <authorList>
            <person name="Shan Q."/>
        </authorList>
    </citation>
    <scope>NUCLEOTIDE SEQUENCE [LARGE SCALE GENOMIC DNA]</scope>
    <source>
        <strain evidence="8 9">NEAU-G5</strain>
    </source>
</reference>
<organism evidence="8 9">
    <name type="scientific">Nocardia albiluteola</name>
    <dbReference type="NCBI Taxonomy" id="2842303"/>
    <lineage>
        <taxon>Bacteria</taxon>
        <taxon>Bacillati</taxon>
        <taxon>Actinomycetota</taxon>
        <taxon>Actinomycetes</taxon>
        <taxon>Mycobacteriales</taxon>
        <taxon>Nocardiaceae</taxon>
        <taxon>Nocardia</taxon>
    </lineage>
</organism>
<evidence type="ECO:0000256" key="6">
    <source>
        <dbReference type="SAM" id="Phobius"/>
    </source>
</evidence>
<feature type="domain" description="Major facilitator superfamily (MFS) profile" evidence="7">
    <location>
        <begin position="173"/>
        <end position="418"/>
    </location>
</feature>
<dbReference type="Gene3D" id="1.20.1250.20">
    <property type="entry name" value="MFS general substrate transporter like domains"/>
    <property type="match status" value="2"/>
</dbReference>
<comment type="subcellular location">
    <subcellularLocation>
        <location evidence="1">Cell membrane</location>
        <topology evidence="1">Multi-pass membrane protein</topology>
    </subcellularLocation>
</comment>
<dbReference type="InterPro" id="IPR020846">
    <property type="entry name" value="MFS_dom"/>
</dbReference>
<gene>
    <name evidence="8" type="ORF">KO481_12560</name>
</gene>
<feature type="transmembrane region" description="Helical" evidence="6">
    <location>
        <begin position="169"/>
        <end position="191"/>
    </location>
</feature>
<dbReference type="EMBL" id="JAHKNI010000003">
    <property type="protein sequence ID" value="MBU3062355.1"/>
    <property type="molecule type" value="Genomic_DNA"/>
</dbReference>
<evidence type="ECO:0000256" key="5">
    <source>
        <dbReference type="SAM" id="MobiDB-lite"/>
    </source>
</evidence>
<keyword evidence="9" id="KW-1185">Reference proteome</keyword>
<dbReference type="InterPro" id="IPR036259">
    <property type="entry name" value="MFS_trans_sf"/>
</dbReference>
<dbReference type="SUPFAM" id="SSF103473">
    <property type="entry name" value="MFS general substrate transporter"/>
    <property type="match status" value="1"/>
</dbReference>
<feature type="transmembrane region" description="Helical" evidence="6">
    <location>
        <begin position="299"/>
        <end position="321"/>
    </location>
</feature>
<evidence type="ECO:0000256" key="4">
    <source>
        <dbReference type="ARBA" id="ARBA00023136"/>
    </source>
</evidence>
<dbReference type="PANTHER" id="PTHR23534">
    <property type="entry name" value="MFS PERMEASE"/>
    <property type="match status" value="1"/>
</dbReference>
<feature type="transmembrane region" description="Helical" evidence="6">
    <location>
        <begin position="274"/>
        <end position="293"/>
    </location>
</feature>
<dbReference type="Pfam" id="PF07690">
    <property type="entry name" value="MFS_1"/>
    <property type="match status" value="1"/>
</dbReference>
<comment type="caution">
    <text evidence="8">The sequence shown here is derived from an EMBL/GenBank/DDBJ whole genome shotgun (WGS) entry which is preliminary data.</text>
</comment>
<feature type="transmembrane region" description="Helical" evidence="6">
    <location>
        <begin position="363"/>
        <end position="380"/>
    </location>
</feature>